<dbReference type="EMBL" id="MDYQ01000083">
    <property type="protein sequence ID" value="PRP83392.1"/>
    <property type="molecule type" value="Genomic_DNA"/>
</dbReference>
<dbReference type="STRING" id="1890364.A0A2P6NHI2"/>
<dbReference type="Gene3D" id="3.40.5.50">
    <property type="match status" value="1"/>
</dbReference>
<dbReference type="InterPro" id="IPR056784">
    <property type="entry name" value="PSF2_N"/>
</dbReference>
<dbReference type="SUPFAM" id="SSF158573">
    <property type="entry name" value="GINS helical bundle-like"/>
    <property type="match status" value="1"/>
</dbReference>
<dbReference type="Pfam" id="PF05916">
    <property type="entry name" value="Sld5"/>
    <property type="match status" value="1"/>
</dbReference>
<evidence type="ECO:0000313" key="7">
    <source>
        <dbReference type="EMBL" id="PRP83392.1"/>
    </source>
</evidence>
<evidence type="ECO:0000259" key="6">
    <source>
        <dbReference type="Pfam" id="PF25005"/>
    </source>
</evidence>
<evidence type="ECO:0000256" key="4">
    <source>
        <dbReference type="ARBA" id="ARBA00023242"/>
    </source>
</evidence>
<dbReference type="InterPro" id="IPR036224">
    <property type="entry name" value="GINS_bundle-like_dom_sf"/>
</dbReference>
<protein>
    <submittedName>
        <fullName evidence="7">DNA replication complex GINS protein PSF2-like</fullName>
    </submittedName>
</protein>
<dbReference type="GO" id="GO:0000811">
    <property type="term" value="C:GINS complex"/>
    <property type="evidence" value="ECO:0007669"/>
    <property type="project" value="TreeGrafter"/>
</dbReference>
<dbReference type="CDD" id="cd11712">
    <property type="entry name" value="GINS_A_psf2"/>
    <property type="match status" value="1"/>
</dbReference>
<dbReference type="AlphaFoldDB" id="A0A2P6NHI2"/>
<dbReference type="InterPro" id="IPR021151">
    <property type="entry name" value="GINS_A"/>
</dbReference>
<dbReference type="InterPro" id="IPR007257">
    <property type="entry name" value="GINS_Psf2"/>
</dbReference>
<dbReference type="PANTHER" id="PTHR12772">
    <property type="entry name" value="DNA REPLICATION COMPLEX GINS PROTEIN PSF2"/>
    <property type="match status" value="1"/>
</dbReference>
<reference evidence="7 8" key="1">
    <citation type="journal article" date="2018" name="Genome Biol. Evol.">
        <title>Multiple Roots of Fruiting Body Formation in Amoebozoa.</title>
        <authorList>
            <person name="Hillmann F."/>
            <person name="Forbes G."/>
            <person name="Novohradska S."/>
            <person name="Ferling I."/>
            <person name="Riege K."/>
            <person name="Groth M."/>
            <person name="Westermann M."/>
            <person name="Marz M."/>
            <person name="Spaller T."/>
            <person name="Winckler T."/>
            <person name="Schaap P."/>
            <person name="Glockner G."/>
        </authorList>
    </citation>
    <scope>NUCLEOTIDE SEQUENCE [LARGE SCALE GENOMIC DNA]</scope>
    <source>
        <strain evidence="7 8">Jena</strain>
    </source>
</reference>
<dbReference type="Pfam" id="PF25005">
    <property type="entry name" value="PSF2_N"/>
    <property type="match status" value="1"/>
</dbReference>
<evidence type="ECO:0000256" key="2">
    <source>
        <dbReference type="ARBA" id="ARBA00010565"/>
    </source>
</evidence>
<proteinExistence type="inferred from homology"/>
<evidence type="ECO:0000256" key="3">
    <source>
        <dbReference type="ARBA" id="ARBA00022705"/>
    </source>
</evidence>
<dbReference type="InParanoid" id="A0A2P6NHI2"/>
<evidence type="ECO:0000256" key="1">
    <source>
        <dbReference type="ARBA" id="ARBA00004123"/>
    </source>
</evidence>
<dbReference type="GO" id="GO:0006260">
    <property type="term" value="P:DNA replication"/>
    <property type="evidence" value="ECO:0007669"/>
    <property type="project" value="UniProtKB-KW"/>
</dbReference>
<keyword evidence="8" id="KW-1185">Reference proteome</keyword>
<dbReference type="SUPFAM" id="SSF160059">
    <property type="entry name" value="PriA/YqbF domain"/>
    <property type="match status" value="1"/>
</dbReference>
<dbReference type="Proteomes" id="UP000241769">
    <property type="component" value="Unassembled WGS sequence"/>
</dbReference>
<dbReference type="FunFam" id="3.40.5.50:FF:000001">
    <property type="entry name" value="DNA replication complex GINS protein PSF2"/>
    <property type="match status" value="1"/>
</dbReference>
<comment type="subcellular location">
    <subcellularLocation>
        <location evidence="1">Nucleus</location>
    </subcellularLocation>
</comment>
<evidence type="ECO:0000259" key="5">
    <source>
        <dbReference type="Pfam" id="PF05916"/>
    </source>
</evidence>
<organism evidence="7 8">
    <name type="scientific">Planoprotostelium fungivorum</name>
    <dbReference type="NCBI Taxonomy" id="1890364"/>
    <lineage>
        <taxon>Eukaryota</taxon>
        <taxon>Amoebozoa</taxon>
        <taxon>Evosea</taxon>
        <taxon>Variosea</taxon>
        <taxon>Cavosteliida</taxon>
        <taxon>Cavosteliaceae</taxon>
        <taxon>Planoprotostelium</taxon>
    </lineage>
</organism>
<accession>A0A2P6NHI2</accession>
<keyword evidence="3" id="KW-0235">DNA replication</keyword>
<dbReference type="OrthoDB" id="1938138at2759"/>
<name>A0A2P6NHI2_9EUKA</name>
<feature type="domain" description="GINS subunit" evidence="5">
    <location>
        <begin position="72"/>
        <end position="131"/>
    </location>
</feature>
<dbReference type="FunCoup" id="A0A2P6NHI2">
    <property type="interactions" value="337"/>
</dbReference>
<gene>
    <name evidence="7" type="ORF">PROFUN_09420</name>
</gene>
<comment type="caution">
    <text evidence="7">The sequence shown here is derived from an EMBL/GenBank/DDBJ whole genome shotgun (WGS) entry which is preliminary data.</text>
</comment>
<dbReference type="GO" id="GO:0000727">
    <property type="term" value="P:double-strand break repair via break-induced replication"/>
    <property type="evidence" value="ECO:0007669"/>
    <property type="project" value="TreeGrafter"/>
</dbReference>
<sequence length="175" mass="20018">MQSLSTLSKIDDLKFFCGDEKITIQPKFQLKEAIFIGGTYGPFNSIEQCDVPFWLALELKRKQKCHIIVPEWLQADNLEKSYTTELAKKVGDPYEVLPYHYIEMATQLLEYASDDIPNVVKVRRLLEDLWTASITAGTSMIELNNLTGMELHNIRPIITQALTQFQTLSDSMLSQ</sequence>
<dbReference type="CDD" id="cd21694">
    <property type="entry name" value="GINS_B_Psf2"/>
    <property type="match status" value="1"/>
</dbReference>
<dbReference type="PANTHER" id="PTHR12772:SF0">
    <property type="entry name" value="DNA REPLICATION COMPLEX GINS PROTEIN PSF2"/>
    <property type="match status" value="1"/>
</dbReference>
<evidence type="ECO:0000313" key="8">
    <source>
        <dbReference type="Proteomes" id="UP000241769"/>
    </source>
</evidence>
<keyword evidence="4" id="KW-0539">Nucleus</keyword>
<comment type="similarity">
    <text evidence="2">Belongs to the GINS2/PSF2 family.</text>
</comment>
<feature type="domain" description="DNA replication complex GINS protein PSF2 N-terminal" evidence="6">
    <location>
        <begin position="11"/>
        <end position="68"/>
    </location>
</feature>
<dbReference type="Gene3D" id="1.20.58.1020">
    <property type="match status" value="1"/>
</dbReference>